<evidence type="ECO:0000313" key="1">
    <source>
        <dbReference type="EMBL" id="GBM01398.1"/>
    </source>
</evidence>
<evidence type="ECO:0000313" key="2">
    <source>
        <dbReference type="Proteomes" id="UP000499080"/>
    </source>
</evidence>
<organism evidence="1 2">
    <name type="scientific">Araneus ventricosus</name>
    <name type="common">Orbweaver spider</name>
    <name type="synonym">Epeira ventricosa</name>
    <dbReference type="NCBI Taxonomy" id="182803"/>
    <lineage>
        <taxon>Eukaryota</taxon>
        <taxon>Metazoa</taxon>
        <taxon>Ecdysozoa</taxon>
        <taxon>Arthropoda</taxon>
        <taxon>Chelicerata</taxon>
        <taxon>Arachnida</taxon>
        <taxon>Araneae</taxon>
        <taxon>Araneomorphae</taxon>
        <taxon>Entelegynae</taxon>
        <taxon>Araneoidea</taxon>
        <taxon>Araneidae</taxon>
        <taxon>Araneus</taxon>
    </lineage>
</organism>
<name>A0A4Y2CC68_ARAVE</name>
<protein>
    <submittedName>
        <fullName evidence="1">Uncharacterized protein</fullName>
    </submittedName>
</protein>
<keyword evidence="2" id="KW-1185">Reference proteome</keyword>
<dbReference type="OrthoDB" id="8186282at2759"/>
<dbReference type="InterPro" id="IPR036397">
    <property type="entry name" value="RNaseH_sf"/>
</dbReference>
<dbReference type="GO" id="GO:0003676">
    <property type="term" value="F:nucleic acid binding"/>
    <property type="evidence" value="ECO:0007669"/>
    <property type="project" value="InterPro"/>
</dbReference>
<sequence>MLQEIAYILFKTPAKSPDVSPVDYCAFGLLKRALSNHKPTMINGLWKVVEEEWKSIPLETLRKTLLLWKLRCSLIVQKKGYQIEHLKK</sequence>
<dbReference type="AlphaFoldDB" id="A0A4Y2CC68"/>
<proteinExistence type="predicted"/>
<dbReference type="EMBL" id="BGPR01000169">
    <property type="protein sequence ID" value="GBM01398.1"/>
    <property type="molecule type" value="Genomic_DNA"/>
</dbReference>
<comment type="caution">
    <text evidence="1">The sequence shown here is derived from an EMBL/GenBank/DDBJ whole genome shotgun (WGS) entry which is preliminary data.</text>
</comment>
<gene>
    <name evidence="1" type="ORF">AVEN_236217_1</name>
</gene>
<accession>A0A4Y2CC68</accession>
<dbReference type="Gene3D" id="3.30.420.10">
    <property type="entry name" value="Ribonuclease H-like superfamily/Ribonuclease H"/>
    <property type="match status" value="1"/>
</dbReference>
<reference evidence="1 2" key="1">
    <citation type="journal article" date="2019" name="Sci. Rep.">
        <title>Orb-weaving spider Araneus ventricosus genome elucidates the spidroin gene catalogue.</title>
        <authorList>
            <person name="Kono N."/>
            <person name="Nakamura H."/>
            <person name="Ohtoshi R."/>
            <person name="Moran D.A.P."/>
            <person name="Shinohara A."/>
            <person name="Yoshida Y."/>
            <person name="Fujiwara M."/>
            <person name="Mori M."/>
            <person name="Tomita M."/>
            <person name="Arakawa K."/>
        </authorList>
    </citation>
    <scope>NUCLEOTIDE SEQUENCE [LARGE SCALE GENOMIC DNA]</scope>
</reference>
<dbReference type="Proteomes" id="UP000499080">
    <property type="component" value="Unassembled WGS sequence"/>
</dbReference>